<dbReference type="Proteomes" id="UP000319213">
    <property type="component" value="Unassembled WGS sequence"/>
</dbReference>
<keyword evidence="2" id="KW-0732">Signal</keyword>
<reference evidence="3 4" key="1">
    <citation type="submission" date="2019-06" db="EMBL/GenBank/DDBJ databases">
        <title>Sequencing the genomes of 1000 actinobacteria strains.</title>
        <authorList>
            <person name="Klenk H.-P."/>
        </authorList>
    </citation>
    <scope>NUCLEOTIDE SEQUENCE [LARGE SCALE GENOMIC DNA]</scope>
    <source>
        <strain evidence="3 4">DSM 43186</strain>
    </source>
</reference>
<accession>A0A543J261</accession>
<name>A0A543J261_9ACTN</name>
<protein>
    <submittedName>
        <fullName evidence="3">Enoyl reductase</fullName>
    </submittedName>
</protein>
<feature type="chain" id="PRO_5022232830" evidence="2">
    <location>
        <begin position="32"/>
        <end position="339"/>
    </location>
</feature>
<sequence>MRANPLRRAALAAAALIPLPVLLGSPGPAHAAAPDPGRAGSGATRPPGVTGEGFQRGRTAGVQLTNSRIRLSGDGLRRGRSDGYRLRRPCWYEPSKTPEEMLKTQEALRHYWFHHTPGATEEKWQRFLDRFRERIGQDGMWWQPAYNHLDPDALACRSKLEAFLFVPNGTVPQGGVTVRELVDVARAALTVPEPRVRLSPRTRSYVNLPTWVWLTDPGGATRSVTATLPGVMSATVTATRTRIEIDPGTTWDRAEVRDGCGGTGRPYTKGGEFTCGVRYLRASADRPRGVYELTVTTLWQVNVTATRPVGPIGYAPVRASATVDVPVGEVQSTVTGGAS</sequence>
<feature type="region of interest" description="Disordered" evidence="1">
    <location>
        <begin position="28"/>
        <end position="60"/>
    </location>
</feature>
<feature type="signal peptide" evidence="2">
    <location>
        <begin position="1"/>
        <end position="31"/>
    </location>
</feature>
<feature type="compositionally biased region" description="Low complexity" evidence="1">
    <location>
        <begin position="28"/>
        <end position="38"/>
    </location>
</feature>
<organism evidence="3 4">
    <name type="scientific">Thermopolyspora flexuosa</name>
    <dbReference type="NCBI Taxonomy" id="103836"/>
    <lineage>
        <taxon>Bacteria</taxon>
        <taxon>Bacillati</taxon>
        <taxon>Actinomycetota</taxon>
        <taxon>Actinomycetes</taxon>
        <taxon>Streptosporangiales</taxon>
        <taxon>Streptosporangiaceae</taxon>
        <taxon>Thermopolyspora</taxon>
    </lineage>
</organism>
<proteinExistence type="predicted"/>
<gene>
    <name evidence="3" type="ORF">FHX40_3661</name>
</gene>
<dbReference type="OrthoDB" id="4072449at2"/>
<evidence type="ECO:0000256" key="1">
    <source>
        <dbReference type="SAM" id="MobiDB-lite"/>
    </source>
</evidence>
<keyword evidence="4" id="KW-1185">Reference proteome</keyword>
<evidence type="ECO:0000256" key="2">
    <source>
        <dbReference type="SAM" id="SignalP"/>
    </source>
</evidence>
<dbReference type="AlphaFoldDB" id="A0A543J261"/>
<comment type="caution">
    <text evidence="3">The sequence shown here is derived from an EMBL/GenBank/DDBJ whole genome shotgun (WGS) entry which is preliminary data.</text>
</comment>
<dbReference type="RefSeq" id="WP_142260722.1">
    <property type="nucleotide sequence ID" value="NZ_BMPV01000005.1"/>
</dbReference>
<evidence type="ECO:0000313" key="3">
    <source>
        <dbReference type="EMBL" id="TQM76910.1"/>
    </source>
</evidence>
<evidence type="ECO:0000313" key="4">
    <source>
        <dbReference type="Proteomes" id="UP000319213"/>
    </source>
</evidence>
<dbReference type="EMBL" id="VFPQ01000001">
    <property type="protein sequence ID" value="TQM76910.1"/>
    <property type="molecule type" value="Genomic_DNA"/>
</dbReference>